<dbReference type="FunFam" id="3.40.190.290:FF:000001">
    <property type="entry name" value="Transcriptional regulator, LysR family"/>
    <property type="match status" value="1"/>
</dbReference>
<dbReference type="InterPro" id="IPR036390">
    <property type="entry name" value="WH_DNA-bd_sf"/>
</dbReference>
<evidence type="ECO:0000259" key="5">
    <source>
        <dbReference type="PROSITE" id="PS50931"/>
    </source>
</evidence>
<evidence type="ECO:0000256" key="4">
    <source>
        <dbReference type="ARBA" id="ARBA00023163"/>
    </source>
</evidence>
<dbReference type="AlphaFoldDB" id="A0A410GGE3"/>
<proteinExistence type="inferred from homology"/>
<dbReference type="RefSeq" id="WP_128356395.1">
    <property type="nucleotide sequence ID" value="NZ_CP022987.1"/>
</dbReference>
<dbReference type="InterPro" id="IPR005119">
    <property type="entry name" value="LysR_subst-bd"/>
</dbReference>
<dbReference type="Gene3D" id="3.40.190.290">
    <property type="match status" value="1"/>
</dbReference>
<dbReference type="InterPro" id="IPR000847">
    <property type="entry name" value="LysR_HTH_N"/>
</dbReference>
<dbReference type="GO" id="GO:0006351">
    <property type="term" value="P:DNA-templated transcription"/>
    <property type="evidence" value="ECO:0007669"/>
    <property type="project" value="TreeGrafter"/>
</dbReference>
<dbReference type="Proteomes" id="UP000283474">
    <property type="component" value="Chromosome"/>
</dbReference>
<organism evidence="6 7">
    <name type="scientific">Pollutimonas thiosulfatoxidans</name>
    <dbReference type="NCBI Taxonomy" id="2028345"/>
    <lineage>
        <taxon>Bacteria</taxon>
        <taxon>Pseudomonadati</taxon>
        <taxon>Pseudomonadota</taxon>
        <taxon>Betaproteobacteria</taxon>
        <taxon>Burkholderiales</taxon>
        <taxon>Alcaligenaceae</taxon>
        <taxon>Pollutimonas</taxon>
    </lineage>
</organism>
<dbReference type="PROSITE" id="PS50931">
    <property type="entry name" value="HTH_LYSR"/>
    <property type="match status" value="1"/>
</dbReference>
<accession>A0A410GGE3</accession>
<feature type="domain" description="HTH lysR-type" evidence="5">
    <location>
        <begin position="20"/>
        <end position="77"/>
    </location>
</feature>
<dbReference type="Gene3D" id="1.10.10.10">
    <property type="entry name" value="Winged helix-like DNA-binding domain superfamily/Winged helix DNA-binding domain"/>
    <property type="match status" value="1"/>
</dbReference>
<reference evidence="6 7" key="1">
    <citation type="submission" date="2017-08" db="EMBL/GenBank/DDBJ databases">
        <authorList>
            <person name="Park S.-J."/>
            <person name="Kim H."/>
        </authorList>
    </citation>
    <scope>NUCLEOTIDE SEQUENCE [LARGE SCALE GENOMIC DNA]</scope>
    <source>
        <strain evidence="7">ye3</strain>
    </source>
</reference>
<dbReference type="GO" id="GO:0003700">
    <property type="term" value="F:DNA-binding transcription factor activity"/>
    <property type="evidence" value="ECO:0007669"/>
    <property type="project" value="InterPro"/>
</dbReference>
<keyword evidence="7" id="KW-1185">Reference proteome</keyword>
<protein>
    <submittedName>
        <fullName evidence="6">LysR family transcriptional regulator</fullName>
    </submittedName>
</protein>
<keyword evidence="2" id="KW-0805">Transcription regulation</keyword>
<dbReference type="EMBL" id="CP022987">
    <property type="protein sequence ID" value="QAA95376.1"/>
    <property type="molecule type" value="Genomic_DNA"/>
</dbReference>
<dbReference type="GO" id="GO:0043565">
    <property type="term" value="F:sequence-specific DNA binding"/>
    <property type="evidence" value="ECO:0007669"/>
    <property type="project" value="TreeGrafter"/>
</dbReference>
<dbReference type="InterPro" id="IPR036388">
    <property type="entry name" value="WH-like_DNA-bd_sf"/>
</dbReference>
<dbReference type="PANTHER" id="PTHR30537:SF5">
    <property type="entry name" value="HTH-TYPE TRANSCRIPTIONAL ACTIVATOR TTDR-RELATED"/>
    <property type="match status" value="1"/>
</dbReference>
<evidence type="ECO:0000313" key="7">
    <source>
        <dbReference type="Proteomes" id="UP000283474"/>
    </source>
</evidence>
<evidence type="ECO:0000313" key="6">
    <source>
        <dbReference type="EMBL" id="QAA95376.1"/>
    </source>
</evidence>
<dbReference type="SUPFAM" id="SSF53850">
    <property type="entry name" value="Periplasmic binding protein-like II"/>
    <property type="match status" value="1"/>
</dbReference>
<dbReference type="Pfam" id="PF03466">
    <property type="entry name" value="LysR_substrate"/>
    <property type="match status" value="1"/>
</dbReference>
<dbReference type="SUPFAM" id="SSF46785">
    <property type="entry name" value="Winged helix' DNA-binding domain"/>
    <property type="match status" value="1"/>
</dbReference>
<dbReference type="InterPro" id="IPR058163">
    <property type="entry name" value="LysR-type_TF_proteobact-type"/>
</dbReference>
<sequence>MKTDSEGFTESHGVRTPLLRDLTSLRIFVRVVEVGNFSEVARRIDVTPAMVSKRIAALEAEVGQRLLNRDTRRLMVTEAGERLYEHCMRAFIELDQAEEELANLQDSPSGCLRMTVPTMLGREFIAPRISRLLKQNPLMSVEINFSMEMVNLYDARMDLAVRVADSVDPGLVAVKLAPYRRVICASPEYLSERGTPQIPSDLMDHNCLITSGSTLNTRWPVTVNSQITHVHVKGNLVANNGQAVRAACLDGLGIMMAPSWMLQADIAEGRLVEILKEYVPHNRAVYAVLLHRSSTSLKLQTGIEFLKDCFADLH</sequence>
<dbReference type="FunFam" id="1.10.10.10:FF:000001">
    <property type="entry name" value="LysR family transcriptional regulator"/>
    <property type="match status" value="1"/>
</dbReference>
<name>A0A410GGE3_9BURK</name>
<dbReference type="CDD" id="cd08422">
    <property type="entry name" value="PBP2_CrgA_like"/>
    <property type="match status" value="1"/>
</dbReference>
<keyword evidence="3" id="KW-0238">DNA-binding</keyword>
<keyword evidence="4" id="KW-0804">Transcription</keyword>
<dbReference type="KEGG" id="pus:CKA81_17020"/>
<comment type="similarity">
    <text evidence="1">Belongs to the LysR transcriptional regulatory family.</text>
</comment>
<evidence type="ECO:0000256" key="1">
    <source>
        <dbReference type="ARBA" id="ARBA00009437"/>
    </source>
</evidence>
<evidence type="ECO:0000256" key="2">
    <source>
        <dbReference type="ARBA" id="ARBA00023015"/>
    </source>
</evidence>
<gene>
    <name evidence="6" type="ORF">CKA81_17020</name>
</gene>
<evidence type="ECO:0000256" key="3">
    <source>
        <dbReference type="ARBA" id="ARBA00023125"/>
    </source>
</evidence>
<dbReference type="Pfam" id="PF00126">
    <property type="entry name" value="HTH_1"/>
    <property type="match status" value="1"/>
</dbReference>
<dbReference type="OrthoDB" id="9786526at2"/>
<dbReference type="PANTHER" id="PTHR30537">
    <property type="entry name" value="HTH-TYPE TRANSCRIPTIONAL REGULATOR"/>
    <property type="match status" value="1"/>
</dbReference>